<dbReference type="SUPFAM" id="SSF47384">
    <property type="entry name" value="Homodimeric domain of signal transducing histidine kinase"/>
    <property type="match status" value="1"/>
</dbReference>
<dbReference type="InterPro" id="IPR003661">
    <property type="entry name" value="HisK_dim/P_dom"/>
</dbReference>
<dbReference type="AlphaFoldDB" id="A0A2N2EAR0"/>
<dbReference type="Pfam" id="PF08447">
    <property type="entry name" value="PAS_3"/>
    <property type="match status" value="1"/>
</dbReference>
<dbReference type="Gene3D" id="3.30.450.20">
    <property type="entry name" value="PAS domain"/>
    <property type="match status" value="3"/>
</dbReference>
<evidence type="ECO:0000256" key="9">
    <source>
        <dbReference type="ARBA" id="ARBA00022737"/>
    </source>
</evidence>
<dbReference type="InterPro" id="IPR005467">
    <property type="entry name" value="His_kinase_dom"/>
</dbReference>
<dbReference type="Pfam" id="PF02518">
    <property type="entry name" value="HATPase_c"/>
    <property type="match status" value="1"/>
</dbReference>
<feature type="transmembrane region" description="Helical" evidence="16">
    <location>
        <begin position="73"/>
        <end position="90"/>
    </location>
</feature>
<dbReference type="SMART" id="SM00086">
    <property type="entry name" value="PAC"/>
    <property type="match status" value="2"/>
</dbReference>
<organism evidence="20 21">
    <name type="scientific">Candidatus Falkowbacteria bacterium HGW-Falkowbacteria-1</name>
    <dbReference type="NCBI Taxonomy" id="2013768"/>
    <lineage>
        <taxon>Bacteria</taxon>
        <taxon>Candidatus Falkowiibacteriota</taxon>
    </lineage>
</organism>
<dbReference type="PANTHER" id="PTHR43304">
    <property type="entry name" value="PHYTOCHROME-LIKE PROTEIN CPH1"/>
    <property type="match status" value="1"/>
</dbReference>
<dbReference type="EC" id="2.7.13.3" evidence="3"/>
<keyword evidence="12" id="KW-0067">ATP-binding</keyword>
<dbReference type="PRINTS" id="PR00344">
    <property type="entry name" value="BCTRLSENSOR"/>
</dbReference>
<feature type="domain" description="PAS" evidence="18">
    <location>
        <begin position="358"/>
        <end position="429"/>
    </location>
</feature>
<feature type="transmembrane region" description="Helical" evidence="16">
    <location>
        <begin position="146"/>
        <end position="170"/>
    </location>
</feature>
<evidence type="ECO:0000256" key="5">
    <source>
        <dbReference type="ARBA" id="ARBA00022519"/>
    </source>
</evidence>
<dbReference type="CDD" id="cd00075">
    <property type="entry name" value="HATPase"/>
    <property type="match status" value="1"/>
</dbReference>
<feature type="domain" description="Histidine kinase" evidence="17">
    <location>
        <begin position="626"/>
        <end position="848"/>
    </location>
</feature>
<dbReference type="FunFam" id="3.30.565.10:FF:000023">
    <property type="entry name" value="PAS domain-containing sensor histidine kinase"/>
    <property type="match status" value="1"/>
</dbReference>
<dbReference type="InterPro" id="IPR000700">
    <property type="entry name" value="PAS-assoc_C"/>
</dbReference>
<evidence type="ECO:0000256" key="10">
    <source>
        <dbReference type="ARBA" id="ARBA00022741"/>
    </source>
</evidence>
<dbReference type="InterPro" id="IPR004358">
    <property type="entry name" value="Sig_transdc_His_kin-like_C"/>
</dbReference>
<dbReference type="Gene3D" id="2.10.70.100">
    <property type="match status" value="1"/>
</dbReference>
<dbReference type="InterPro" id="IPR000014">
    <property type="entry name" value="PAS"/>
</dbReference>
<feature type="transmembrane region" description="Helical" evidence="16">
    <location>
        <begin position="182"/>
        <end position="204"/>
    </location>
</feature>
<evidence type="ECO:0000313" key="21">
    <source>
        <dbReference type="Proteomes" id="UP000233517"/>
    </source>
</evidence>
<comment type="catalytic activity">
    <reaction evidence="1">
        <text>ATP + protein L-histidine = ADP + protein N-phospho-L-histidine.</text>
        <dbReference type="EC" id="2.7.13.3"/>
    </reaction>
</comment>
<dbReference type="EMBL" id="PHAI01000001">
    <property type="protein sequence ID" value="PKM91817.1"/>
    <property type="molecule type" value="Genomic_DNA"/>
</dbReference>
<sequence>MIEYSLNYYTLIYAISTFITGLLSFIAWKRRSNKIGLSFFYLVLVFCFWSFFGMVESSVVNINLKVLLSKFDYIGAVLTPVVFLIFSLCYNKLDKFAKVKNIFILLVIPVITLILVFTNEYHGLIWSSYYTSDFRVGLVYPIIYKYGLWFWLFHVPYSYFLLLFGSFLFFKSFLKLKKPRNYQVWVILLGVLIPLIANIIYIAGFSYFPGLDITRVAFSLTGMLFVVSIFRWQFLNIVPVARSLLVEKMSDGIIVVDDNNSILDINPSAIRLCFLDNSQEFFGCKIDDVLEGCNDFKKALLLSKDFKINFKSNIRIKSLEIELSVEHLFDKNNNSYGRLLVLRDISELKRIENNLIKEKDMAQKYLDIAKIILLALDKNGKIILINKKGLEVIGYKKEELISKNWFKLCLPKEIQEKVLSFFKKLSSGQIKNLNESYENEILTKKGERRMVAWYSSLIKNKRGEIIGTLSSGEDITDKKRDEEIIESNNKKLSKLLRHLKLATESAKIGIWNLNLKNNFLIWDKQMYELYGVKKANFNRTYNDWRKCCYPEDLPEVEKEIARAVKKKDNLNTSFRIVWPDGSIRYIKAFGNVLRDKKNEPIKIVGVNIDITDEKEIDKAKSEFVSLASHQLRTPLTAVNWYTEMLLMGDGGKISEEQKSYLEEIHSSNRHMVDLVNSLLNVSRIELGSLMIDPDNIDLVVLTNEIIKRHRIIIDSKKIKFSSKFSKKLPNKFLADKKLLGIIFQNVLSNAINYTPDKGSIFLSIDVDDKIKNIVFKVSDTGYGIPKGQQDKIFDKLFRADNARKIDTNGTGLGLYIIKSIVDKSGGKIWFESSEGKGSTFYVSLPIKGMKRIRGSKSLI</sequence>
<dbReference type="Pfam" id="PF13426">
    <property type="entry name" value="PAS_9"/>
    <property type="match status" value="2"/>
</dbReference>
<keyword evidence="10" id="KW-0547">Nucleotide-binding</keyword>
<keyword evidence="9" id="KW-0677">Repeat</keyword>
<keyword evidence="5" id="KW-0997">Cell inner membrane</keyword>
<protein>
    <recommendedName>
        <fullName evidence="3">histidine kinase</fullName>
        <ecNumber evidence="3">2.7.13.3</ecNumber>
    </recommendedName>
</protein>
<dbReference type="SUPFAM" id="SSF55874">
    <property type="entry name" value="ATPase domain of HSP90 chaperone/DNA topoisomerase II/histidine kinase"/>
    <property type="match status" value="1"/>
</dbReference>
<dbReference type="SMART" id="SM00091">
    <property type="entry name" value="PAS"/>
    <property type="match status" value="3"/>
</dbReference>
<keyword evidence="7" id="KW-0808">Transferase</keyword>
<evidence type="ECO:0000256" key="4">
    <source>
        <dbReference type="ARBA" id="ARBA00022475"/>
    </source>
</evidence>
<evidence type="ECO:0000256" key="15">
    <source>
        <dbReference type="ARBA" id="ARBA00023136"/>
    </source>
</evidence>
<dbReference type="InterPro" id="IPR003594">
    <property type="entry name" value="HATPase_dom"/>
</dbReference>
<dbReference type="PROSITE" id="PS50112">
    <property type="entry name" value="PAS"/>
    <property type="match status" value="1"/>
</dbReference>
<dbReference type="Pfam" id="PF00512">
    <property type="entry name" value="HisKA"/>
    <property type="match status" value="1"/>
</dbReference>
<gene>
    <name evidence="20" type="ORF">CVU82_01260</name>
</gene>
<dbReference type="PANTHER" id="PTHR43304:SF1">
    <property type="entry name" value="PAC DOMAIN-CONTAINING PROTEIN"/>
    <property type="match status" value="1"/>
</dbReference>
<keyword evidence="8 16" id="KW-0812">Transmembrane</keyword>
<dbReference type="NCBIfam" id="TIGR00229">
    <property type="entry name" value="sensory_box"/>
    <property type="match status" value="2"/>
</dbReference>
<evidence type="ECO:0000256" key="8">
    <source>
        <dbReference type="ARBA" id="ARBA00022692"/>
    </source>
</evidence>
<comment type="subcellular location">
    <subcellularLocation>
        <location evidence="2">Cell inner membrane</location>
        <topology evidence="2">Multi-pass membrane protein</topology>
    </subcellularLocation>
</comment>
<feature type="transmembrane region" description="Helical" evidence="16">
    <location>
        <begin position="102"/>
        <end position="126"/>
    </location>
</feature>
<dbReference type="Gene3D" id="1.10.287.130">
    <property type="match status" value="1"/>
</dbReference>
<keyword evidence="11" id="KW-0418">Kinase</keyword>
<keyword evidence="14" id="KW-0902">Two-component regulatory system</keyword>
<feature type="domain" description="PAC" evidence="19">
    <location>
        <begin position="570"/>
        <end position="622"/>
    </location>
</feature>
<name>A0A2N2EAR0_9BACT</name>
<dbReference type="PROSITE" id="PS50109">
    <property type="entry name" value="HIS_KIN"/>
    <property type="match status" value="1"/>
</dbReference>
<dbReference type="GO" id="GO:0000155">
    <property type="term" value="F:phosphorelay sensor kinase activity"/>
    <property type="evidence" value="ECO:0007669"/>
    <property type="project" value="InterPro"/>
</dbReference>
<comment type="caution">
    <text evidence="20">The sequence shown here is derived from an EMBL/GenBank/DDBJ whole genome shotgun (WGS) entry which is preliminary data.</text>
</comment>
<dbReference type="InterPro" id="IPR031621">
    <property type="entry name" value="HisKA_7TM"/>
</dbReference>
<dbReference type="CDD" id="cd00082">
    <property type="entry name" value="HisKA"/>
    <property type="match status" value="1"/>
</dbReference>
<dbReference type="SUPFAM" id="SSF55785">
    <property type="entry name" value="PYP-like sensor domain (PAS domain)"/>
    <property type="match status" value="3"/>
</dbReference>
<feature type="transmembrane region" description="Helical" evidence="16">
    <location>
        <begin position="6"/>
        <end position="28"/>
    </location>
</feature>
<evidence type="ECO:0000256" key="16">
    <source>
        <dbReference type="SAM" id="Phobius"/>
    </source>
</evidence>
<accession>A0A2N2EAR0</accession>
<dbReference type="SMART" id="SM00388">
    <property type="entry name" value="HisKA"/>
    <property type="match status" value="1"/>
</dbReference>
<evidence type="ECO:0000259" key="17">
    <source>
        <dbReference type="PROSITE" id="PS50109"/>
    </source>
</evidence>
<evidence type="ECO:0000256" key="2">
    <source>
        <dbReference type="ARBA" id="ARBA00004429"/>
    </source>
</evidence>
<evidence type="ECO:0000256" key="12">
    <source>
        <dbReference type="ARBA" id="ARBA00022840"/>
    </source>
</evidence>
<dbReference type="InterPro" id="IPR001610">
    <property type="entry name" value="PAC"/>
</dbReference>
<keyword evidence="4" id="KW-1003">Cell membrane</keyword>
<dbReference type="GO" id="GO:0005524">
    <property type="term" value="F:ATP binding"/>
    <property type="evidence" value="ECO:0007669"/>
    <property type="project" value="UniProtKB-KW"/>
</dbReference>
<evidence type="ECO:0000256" key="6">
    <source>
        <dbReference type="ARBA" id="ARBA00022553"/>
    </source>
</evidence>
<dbReference type="FunFam" id="2.10.70.100:FF:000001">
    <property type="entry name" value="Sensory transduction histidine kinase"/>
    <property type="match status" value="1"/>
</dbReference>
<dbReference type="Gene3D" id="3.30.565.10">
    <property type="entry name" value="Histidine kinase-like ATPase, C-terminal domain"/>
    <property type="match status" value="1"/>
</dbReference>
<feature type="transmembrane region" description="Helical" evidence="16">
    <location>
        <begin position="35"/>
        <end position="53"/>
    </location>
</feature>
<reference evidence="20 21" key="1">
    <citation type="journal article" date="2017" name="ISME J.">
        <title>Potential for microbial H2 and metal transformations associated with novel bacteria and archaea in deep terrestrial subsurface sediments.</title>
        <authorList>
            <person name="Hernsdorf A.W."/>
            <person name="Amano Y."/>
            <person name="Miyakawa K."/>
            <person name="Ise K."/>
            <person name="Suzuki Y."/>
            <person name="Anantharaman K."/>
            <person name="Probst A."/>
            <person name="Burstein D."/>
            <person name="Thomas B.C."/>
            <person name="Banfield J.F."/>
        </authorList>
    </citation>
    <scope>NUCLEOTIDE SEQUENCE [LARGE SCALE GENOMIC DNA]</scope>
    <source>
        <strain evidence="20">HGW-Falkowbacteria-1</strain>
    </source>
</reference>
<dbReference type="InterPro" id="IPR052162">
    <property type="entry name" value="Sensor_kinase/Photoreceptor"/>
</dbReference>
<dbReference type="InterPro" id="IPR036890">
    <property type="entry name" value="HATPase_C_sf"/>
</dbReference>
<evidence type="ECO:0000256" key="13">
    <source>
        <dbReference type="ARBA" id="ARBA00022989"/>
    </source>
</evidence>
<evidence type="ECO:0000256" key="3">
    <source>
        <dbReference type="ARBA" id="ARBA00012438"/>
    </source>
</evidence>
<dbReference type="InterPro" id="IPR035965">
    <property type="entry name" value="PAS-like_dom_sf"/>
</dbReference>
<keyword evidence="6" id="KW-0597">Phosphoprotein</keyword>
<dbReference type="CDD" id="cd00130">
    <property type="entry name" value="PAS"/>
    <property type="match status" value="3"/>
</dbReference>
<keyword evidence="13 16" id="KW-1133">Transmembrane helix</keyword>
<evidence type="ECO:0000313" key="20">
    <source>
        <dbReference type="EMBL" id="PKM91817.1"/>
    </source>
</evidence>
<dbReference type="InterPro" id="IPR013655">
    <property type="entry name" value="PAS_fold_3"/>
</dbReference>
<evidence type="ECO:0000259" key="18">
    <source>
        <dbReference type="PROSITE" id="PS50112"/>
    </source>
</evidence>
<evidence type="ECO:0000256" key="11">
    <source>
        <dbReference type="ARBA" id="ARBA00022777"/>
    </source>
</evidence>
<feature type="domain" description="PAC" evidence="19">
    <location>
        <begin position="435"/>
        <end position="487"/>
    </location>
</feature>
<dbReference type="SMART" id="SM00387">
    <property type="entry name" value="HATPase_c"/>
    <property type="match status" value="1"/>
</dbReference>
<proteinExistence type="predicted"/>
<dbReference type="InterPro" id="IPR036097">
    <property type="entry name" value="HisK_dim/P_sf"/>
</dbReference>
<dbReference type="GO" id="GO:0005886">
    <property type="term" value="C:plasma membrane"/>
    <property type="evidence" value="ECO:0007669"/>
    <property type="project" value="UniProtKB-SubCell"/>
</dbReference>
<evidence type="ECO:0000256" key="14">
    <source>
        <dbReference type="ARBA" id="ARBA00023012"/>
    </source>
</evidence>
<evidence type="ECO:0000256" key="1">
    <source>
        <dbReference type="ARBA" id="ARBA00000085"/>
    </source>
</evidence>
<dbReference type="Proteomes" id="UP000233517">
    <property type="component" value="Unassembled WGS sequence"/>
</dbReference>
<keyword evidence="15 16" id="KW-0472">Membrane</keyword>
<dbReference type="PROSITE" id="PS50113">
    <property type="entry name" value="PAC"/>
    <property type="match status" value="2"/>
</dbReference>
<dbReference type="Pfam" id="PF16927">
    <property type="entry name" value="HisKA_7TM"/>
    <property type="match status" value="1"/>
</dbReference>
<evidence type="ECO:0000256" key="7">
    <source>
        <dbReference type="ARBA" id="ARBA00022679"/>
    </source>
</evidence>
<evidence type="ECO:0000259" key="19">
    <source>
        <dbReference type="PROSITE" id="PS50113"/>
    </source>
</evidence>